<evidence type="ECO:0008006" key="4">
    <source>
        <dbReference type="Google" id="ProtNLM"/>
    </source>
</evidence>
<sequence length="242" mass="27057">MSSVTDDTPKHTSNDGDSEPEAARCPLEPDCTLPVDVILQSTVDGSLIGAHRKCLEDFSDGFPSSDAVTASMDPVPLSEDGDTLKLLMKFMHKQRYPPMSGLDPSSVFDLGEAAEKYMVYSAMSPCRDLIERIVKTHPATSLCYAVKFDYPDIANAAALYTISISLERVEQFSKKDHRLLYAWLRYREAYLVAAEKALNPAPYYNAKGNKHECEWWECGRWKFLAGSVFRACGCPIFLCRMS</sequence>
<gene>
    <name evidence="2" type="ORF">DFP72DRAFT_642053</name>
</gene>
<dbReference type="Gene3D" id="3.30.710.10">
    <property type="entry name" value="Potassium Channel Kv1.1, Chain A"/>
    <property type="match status" value="1"/>
</dbReference>
<protein>
    <recommendedName>
        <fullName evidence="4">BTB domain-containing protein</fullName>
    </recommendedName>
</protein>
<feature type="region of interest" description="Disordered" evidence="1">
    <location>
        <begin position="1"/>
        <end position="27"/>
    </location>
</feature>
<organism evidence="2 3">
    <name type="scientific">Ephemerocybe angulata</name>
    <dbReference type="NCBI Taxonomy" id="980116"/>
    <lineage>
        <taxon>Eukaryota</taxon>
        <taxon>Fungi</taxon>
        <taxon>Dikarya</taxon>
        <taxon>Basidiomycota</taxon>
        <taxon>Agaricomycotina</taxon>
        <taxon>Agaricomycetes</taxon>
        <taxon>Agaricomycetidae</taxon>
        <taxon>Agaricales</taxon>
        <taxon>Agaricineae</taxon>
        <taxon>Psathyrellaceae</taxon>
        <taxon>Ephemerocybe</taxon>
    </lineage>
</organism>
<keyword evidence="3" id="KW-1185">Reference proteome</keyword>
<dbReference type="Proteomes" id="UP000521943">
    <property type="component" value="Unassembled WGS sequence"/>
</dbReference>
<dbReference type="OrthoDB" id="3184970at2759"/>
<evidence type="ECO:0000313" key="2">
    <source>
        <dbReference type="EMBL" id="KAF6745834.1"/>
    </source>
</evidence>
<dbReference type="EMBL" id="JACGCI010000098">
    <property type="protein sequence ID" value="KAF6745834.1"/>
    <property type="molecule type" value="Genomic_DNA"/>
</dbReference>
<reference evidence="2 3" key="1">
    <citation type="submission" date="2020-07" db="EMBL/GenBank/DDBJ databases">
        <title>Comparative genomics of pyrophilous fungi reveals a link between fire events and developmental genes.</title>
        <authorList>
            <consortium name="DOE Joint Genome Institute"/>
            <person name="Steindorff A.S."/>
            <person name="Carver A."/>
            <person name="Calhoun S."/>
            <person name="Stillman K."/>
            <person name="Liu H."/>
            <person name="Lipzen A."/>
            <person name="Pangilinan J."/>
            <person name="Labutti K."/>
            <person name="Bruns T.D."/>
            <person name="Grigoriev I.V."/>
        </authorList>
    </citation>
    <scope>NUCLEOTIDE SEQUENCE [LARGE SCALE GENOMIC DNA]</scope>
    <source>
        <strain evidence="2 3">CBS 144469</strain>
    </source>
</reference>
<dbReference type="AlphaFoldDB" id="A0A8H6LXL2"/>
<accession>A0A8H6LXL2</accession>
<proteinExistence type="predicted"/>
<comment type="caution">
    <text evidence="2">The sequence shown here is derived from an EMBL/GenBank/DDBJ whole genome shotgun (WGS) entry which is preliminary data.</text>
</comment>
<evidence type="ECO:0000256" key="1">
    <source>
        <dbReference type="SAM" id="MobiDB-lite"/>
    </source>
</evidence>
<name>A0A8H6LXL2_9AGAR</name>
<evidence type="ECO:0000313" key="3">
    <source>
        <dbReference type="Proteomes" id="UP000521943"/>
    </source>
</evidence>
<dbReference type="InterPro" id="IPR011333">
    <property type="entry name" value="SKP1/BTB/POZ_sf"/>
</dbReference>